<dbReference type="InterPro" id="IPR027304">
    <property type="entry name" value="Trigger_fact/SurA_dom_sf"/>
</dbReference>
<dbReference type="Gene3D" id="3.10.50.40">
    <property type="match status" value="1"/>
</dbReference>
<accession>A0A328C7H3</accession>
<keyword evidence="3" id="KW-0997">Cell inner membrane</keyword>
<evidence type="ECO:0000256" key="8">
    <source>
        <dbReference type="ARBA" id="ARBA00038408"/>
    </source>
</evidence>
<feature type="transmembrane region" description="Helical" evidence="12">
    <location>
        <begin position="12"/>
        <end position="31"/>
    </location>
</feature>
<gene>
    <name evidence="14" type="ORF">DL240_04895</name>
</gene>
<dbReference type="InterPro" id="IPR052029">
    <property type="entry name" value="PpiD_chaperone"/>
</dbReference>
<dbReference type="Proteomes" id="UP000249169">
    <property type="component" value="Unassembled WGS sequence"/>
</dbReference>
<evidence type="ECO:0000256" key="2">
    <source>
        <dbReference type="ARBA" id="ARBA00022475"/>
    </source>
</evidence>
<keyword evidence="4 12" id="KW-0812">Transmembrane</keyword>
<evidence type="ECO:0000256" key="10">
    <source>
        <dbReference type="ARBA" id="ARBA00042775"/>
    </source>
</evidence>
<dbReference type="GO" id="GO:0005886">
    <property type="term" value="C:plasma membrane"/>
    <property type="evidence" value="ECO:0007669"/>
    <property type="project" value="UniProtKB-SubCell"/>
</dbReference>
<dbReference type="RefSeq" id="WP_111728758.1">
    <property type="nucleotide sequence ID" value="NZ_QHKO01000002.1"/>
</dbReference>
<evidence type="ECO:0000259" key="13">
    <source>
        <dbReference type="PROSITE" id="PS50198"/>
    </source>
</evidence>
<feature type="domain" description="PpiC" evidence="13">
    <location>
        <begin position="241"/>
        <end position="340"/>
    </location>
</feature>
<dbReference type="PROSITE" id="PS50198">
    <property type="entry name" value="PPIC_PPIASE_2"/>
    <property type="match status" value="1"/>
</dbReference>
<evidence type="ECO:0000256" key="9">
    <source>
        <dbReference type="ARBA" id="ARBA00040743"/>
    </source>
</evidence>
<keyword evidence="15" id="KW-1185">Reference proteome</keyword>
<evidence type="ECO:0000256" key="3">
    <source>
        <dbReference type="ARBA" id="ARBA00022519"/>
    </source>
</evidence>
<keyword evidence="7" id="KW-0143">Chaperone</keyword>
<dbReference type="Pfam" id="PF13624">
    <property type="entry name" value="SurA_N_3"/>
    <property type="match status" value="1"/>
</dbReference>
<dbReference type="GO" id="GO:0003755">
    <property type="term" value="F:peptidyl-prolyl cis-trans isomerase activity"/>
    <property type="evidence" value="ECO:0007669"/>
    <property type="project" value="UniProtKB-KW"/>
</dbReference>
<dbReference type="PANTHER" id="PTHR47529">
    <property type="entry name" value="PEPTIDYL-PROLYL CIS-TRANS ISOMERASE D"/>
    <property type="match status" value="1"/>
</dbReference>
<dbReference type="InterPro" id="IPR000297">
    <property type="entry name" value="PPIase_PpiC"/>
</dbReference>
<evidence type="ECO:0000256" key="7">
    <source>
        <dbReference type="ARBA" id="ARBA00023186"/>
    </source>
</evidence>
<evidence type="ECO:0000256" key="1">
    <source>
        <dbReference type="ARBA" id="ARBA00004382"/>
    </source>
</evidence>
<reference evidence="14 15" key="1">
    <citation type="submission" date="2018-05" db="EMBL/GenBank/DDBJ databases">
        <title>Lujinxingia marina gen. nov. sp. nov., a new facultative anaerobic member of the class Deltaproteobacteria, and proposal of Lujinxingaceae fam. nov.</title>
        <authorList>
            <person name="Li C.-M."/>
        </authorList>
    </citation>
    <scope>NUCLEOTIDE SEQUENCE [LARGE SCALE GENOMIC DNA]</scope>
    <source>
        <strain evidence="14 15">B210</strain>
    </source>
</reference>
<keyword evidence="6 12" id="KW-0472">Membrane</keyword>
<dbReference type="PANTHER" id="PTHR47529:SF1">
    <property type="entry name" value="PERIPLASMIC CHAPERONE PPID"/>
    <property type="match status" value="1"/>
</dbReference>
<dbReference type="AlphaFoldDB" id="A0A328C7H3"/>
<comment type="similarity">
    <text evidence="8">Belongs to the PpiD chaperone family.</text>
</comment>
<evidence type="ECO:0000256" key="6">
    <source>
        <dbReference type="ARBA" id="ARBA00023136"/>
    </source>
</evidence>
<evidence type="ECO:0000256" key="5">
    <source>
        <dbReference type="ARBA" id="ARBA00022989"/>
    </source>
</evidence>
<proteinExistence type="inferred from homology"/>
<dbReference type="InterPro" id="IPR046357">
    <property type="entry name" value="PPIase_dom_sf"/>
</dbReference>
<evidence type="ECO:0000256" key="11">
    <source>
        <dbReference type="PROSITE-ProRule" id="PRU00278"/>
    </source>
</evidence>
<keyword evidence="5 12" id="KW-1133">Transmembrane helix</keyword>
<dbReference type="OrthoDB" id="5497912at2"/>
<dbReference type="EMBL" id="QHKO01000002">
    <property type="protein sequence ID" value="RAL23500.1"/>
    <property type="molecule type" value="Genomic_DNA"/>
</dbReference>
<name>A0A328C7H3_9DELT</name>
<keyword evidence="11" id="KW-0697">Rotamase</keyword>
<comment type="caution">
    <text evidence="14">The sequence shown here is derived from an EMBL/GenBank/DDBJ whole genome shotgun (WGS) entry which is preliminary data.</text>
</comment>
<keyword evidence="11" id="KW-0413">Isomerase</keyword>
<protein>
    <recommendedName>
        <fullName evidence="9">Periplasmic chaperone PpiD</fullName>
    </recommendedName>
    <alternativeName>
        <fullName evidence="10">Periplasmic folding chaperone</fullName>
    </alternativeName>
</protein>
<evidence type="ECO:0000256" key="12">
    <source>
        <dbReference type="SAM" id="Phobius"/>
    </source>
</evidence>
<dbReference type="Pfam" id="PF13145">
    <property type="entry name" value="Rotamase_2"/>
    <property type="match status" value="1"/>
</dbReference>
<comment type="subcellular location">
    <subcellularLocation>
        <location evidence="1">Cell inner membrane</location>
        <topology evidence="1">Single-pass type II membrane protein</topology>
        <orientation evidence="1">Periplasmic side</orientation>
    </subcellularLocation>
</comment>
<evidence type="ECO:0000313" key="14">
    <source>
        <dbReference type="EMBL" id="RAL23500.1"/>
    </source>
</evidence>
<dbReference type="SUPFAM" id="SSF54534">
    <property type="entry name" value="FKBP-like"/>
    <property type="match status" value="1"/>
</dbReference>
<evidence type="ECO:0000256" key="4">
    <source>
        <dbReference type="ARBA" id="ARBA00022692"/>
    </source>
</evidence>
<keyword evidence="2" id="KW-1003">Cell membrane</keyword>
<organism evidence="14 15">
    <name type="scientific">Lujinxingia litoralis</name>
    <dbReference type="NCBI Taxonomy" id="2211119"/>
    <lineage>
        <taxon>Bacteria</taxon>
        <taxon>Deltaproteobacteria</taxon>
        <taxon>Bradymonadales</taxon>
        <taxon>Lujinxingiaceae</taxon>
        <taxon>Lujinxingia</taxon>
    </lineage>
</organism>
<evidence type="ECO:0000313" key="15">
    <source>
        <dbReference type="Proteomes" id="UP000249169"/>
    </source>
</evidence>
<sequence length="580" mass="64819">MLDQMRRATKSGFSYILVGLLIVVFAVFFGVPTDGCRPSGSRAHLATVGGEEIFTEDVNVIYNRYYGANRSTTLDDTFYEQQATALKAVLATYVLANRAEEAGLRVSDEEFAAYITDGSRNVEFLSSYGRTGEFDGPFYERYVKFGLSVPLQRYENFKRRELLARKYMAMLDMQVSASPAEIDELNELRNTRVNLELVKFNEETMAQALDLSDQAIAAFIAANGDRIATYFKENRADYETDERVRIRRIYITKPSDETEDADALARFEDAKKRVVDSGEDFATVATELSEDYAKSQGGLMDWTTPENLDSAIAKAIEGVNVGEVREVETDFARMLIKVEEREEAGVPEITEVQDEIAQTLLREDLVGERGAQMAQKLHARAQADQSSLEEALTAIREEVALQEDAAEEATLWQSLNVEKTGEFTMEGQQIPAMFRAQLAGMNFGRSWDEIPRLGKNSELMIEVFNLTEAAPLLPRVAKIDNTLAVIRLSERKDAGELTAEERTELEGEIRAEKVAEFLGPWRFLFVNPLEAPGHFVDSALTEALEDGTIKLHEKNSPAAEKVKSMITGDDPLADLVGMTE</sequence>
<dbReference type="SUPFAM" id="SSF109998">
    <property type="entry name" value="Triger factor/SurA peptide-binding domain-like"/>
    <property type="match status" value="1"/>
</dbReference>